<gene>
    <name evidence="1" type="ORF">HA338_15795</name>
</gene>
<dbReference type="Proteomes" id="UP000600774">
    <property type="component" value="Unassembled WGS sequence"/>
</dbReference>
<evidence type="ECO:0000313" key="2">
    <source>
        <dbReference type="Proteomes" id="UP000600774"/>
    </source>
</evidence>
<comment type="caution">
    <text evidence="1">The sequence shown here is derived from an EMBL/GenBank/DDBJ whole genome shotgun (WGS) entry which is preliminary data.</text>
</comment>
<dbReference type="RefSeq" id="WP_083755946.1">
    <property type="nucleotide sequence ID" value="NZ_DUJU01000179.1"/>
</dbReference>
<evidence type="ECO:0000313" key="1">
    <source>
        <dbReference type="EMBL" id="HIH95418.1"/>
    </source>
</evidence>
<dbReference type="NCBIfam" id="TIGR04213">
    <property type="entry name" value="PGF_pre_PGF"/>
    <property type="match status" value="1"/>
</dbReference>
<protein>
    <submittedName>
        <fullName evidence="1">PGF-pre-PGF domain-containing protein</fullName>
    </submittedName>
</protein>
<dbReference type="GeneID" id="68225991"/>
<name>A0A832W9W8_9EURY</name>
<accession>A0A832W9W8</accession>
<organism evidence="1 2">
    <name type="scientific">Methanosarcina acetivorans</name>
    <dbReference type="NCBI Taxonomy" id="2214"/>
    <lineage>
        <taxon>Archaea</taxon>
        <taxon>Methanobacteriati</taxon>
        <taxon>Methanobacteriota</taxon>
        <taxon>Stenosarchaea group</taxon>
        <taxon>Methanomicrobia</taxon>
        <taxon>Methanosarcinales</taxon>
        <taxon>Methanosarcinaceae</taxon>
        <taxon>Methanosarcina</taxon>
    </lineage>
</organism>
<reference evidence="1" key="1">
    <citation type="journal article" date="2020" name="bioRxiv">
        <title>A rank-normalized archaeal taxonomy based on genome phylogeny resolves widespread incomplete and uneven classifications.</title>
        <authorList>
            <person name="Rinke C."/>
            <person name="Chuvochina M."/>
            <person name="Mussig A.J."/>
            <person name="Chaumeil P.-A."/>
            <person name="Waite D.W."/>
            <person name="Whitman W.B."/>
            <person name="Parks D.H."/>
            <person name="Hugenholtz P."/>
        </authorList>
    </citation>
    <scope>NUCLEOTIDE SEQUENCE</scope>
    <source>
        <strain evidence="1">UBA8876</strain>
    </source>
</reference>
<dbReference type="EMBL" id="DUJU01000179">
    <property type="protein sequence ID" value="HIH95418.1"/>
    <property type="molecule type" value="Genomic_DNA"/>
</dbReference>
<proteinExistence type="predicted"/>
<dbReference type="InterPro" id="IPR026453">
    <property type="entry name" value="PGF_pre_PGF"/>
</dbReference>
<dbReference type="AlphaFoldDB" id="A0A832W9W8"/>
<sequence length="98" mass="11006">MSFSFNNPVSGILGISFTPLQYFGNVIIRIETHDNGSSEAGLDGEIYQQMNILVGNERFESESNINGASLNFRVSKSWIEENDVDVSTITINRYHDDE</sequence>